<reference evidence="4 5" key="1">
    <citation type="submission" date="2016-11" db="EMBL/GenBank/DDBJ databases">
        <authorList>
            <person name="Jaros S."/>
            <person name="Januszkiewicz K."/>
            <person name="Wedrychowicz H."/>
        </authorList>
    </citation>
    <scope>NUCLEOTIDE SEQUENCE [LARGE SCALE GENOMIC DNA]</scope>
    <source>
        <strain evidence="4 5">GAS138</strain>
    </source>
</reference>
<dbReference type="Pfam" id="PF02738">
    <property type="entry name" value="MoCoBD_1"/>
    <property type="match status" value="1"/>
</dbReference>
<dbReference type="InterPro" id="IPR037165">
    <property type="entry name" value="AldOxase/xan_DH_Mopterin-bd_sf"/>
</dbReference>
<dbReference type="Pfam" id="PF20256">
    <property type="entry name" value="MoCoBD_2"/>
    <property type="match status" value="1"/>
</dbReference>
<dbReference type="Gene3D" id="3.90.1170.50">
    <property type="entry name" value="Aldehyde oxidase/xanthine dehydrogenase, a/b hammerhead"/>
    <property type="match status" value="1"/>
</dbReference>
<dbReference type="SMART" id="SM01008">
    <property type="entry name" value="Ald_Xan_dh_C"/>
    <property type="match status" value="1"/>
</dbReference>
<dbReference type="RefSeq" id="WP_079605282.1">
    <property type="nucleotide sequence ID" value="NZ_LT670817.1"/>
</dbReference>
<accession>A0A1M5X5H2</accession>
<protein>
    <submittedName>
        <fullName evidence="4">Xanthine dehydrogenase, molybdenum binding subunit apoprotein</fullName>
    </submittedName>
</protein>
<evidence type="ECO:0000313" key="4">
    <source>
        <dbReference type="EMBL" id="SHH94443.1"/>
    </source>
</evidence>
<dbReference type="AlphaFoldDB" id="A0A1M5X5H2"/>
<dbReference type="OrthoDB" id="9763985at2"/>
<dbReference type="PANTHER" id="PTHR11908">
    <property type="entry name" value="XANTHINE DEHYDROGENASE"/>
    <property type="match status" value="1"/>
</dbReference>
<gene>
    <name evidence="4" type="ORF">SAMN05443248_6995</name>
</gene>
<evidence type="ECO:0000313" key="5">
    <source>
        <dbReference type="Proteomes" id="UP000189796"/>
    </source>
</evidence>
<dbReference type="Proteomes" id="UP000189796">
    <property type="component" value="Chromosome I"/>
</dbReference>
<sequence>MQDMGRVFGRSVGRLEDEPLLRGNARFVDDIRPGGALEAAFLRSSFSHARILDIDVTAAKALAGVHAVLTMRDLRPHLTEDKLALALASSSFKLEALRPILAESEVAYVGEAIAVVLAENRYIAEDALQLISIEYDPLPVASDCRQAAMDGAPTAHSIFPHNIVAGFRAGYGDCKKAFSPEARTIRESFWQHRGGSHSLEGRGAVAVYDAMLDQLTVWSSTQSPHAAQRFICDLLGRDQDRVRVIAPDMGGGFGPKAGFYPEDLIVALGAVLTGKPIRWTEDRREHFISTAQERDQYWDVEIAFDDEAHILGVRGTLLHDQGAYIVRGINVAYGSAISVPLPYNIPAYDLDVRCVLTNKVPGAAVRGAGQPQAAFVMERLLDRVAQELGIDRAEVRSRNLVRADQMPCRKELQLRGGTNVILDSGDYPAAQQEALARAGWHKFAARQAAARLEGRYIGIGLANYVESTGRGPYEPVTVRVGQDSKVYVSSGATAMGQSTKTMLAQIVAEQIGGDISNLVITTGDTSTSHLGFGGFNSRQAVVAGSSAHAAGVKLRQKILAAAGAMLEIAPDDLEITGNSVLLKGVTDHKITLGAIAKKLAGAPGYQLPGGLSPGLECTEQVVIDDMAFSSGSAVAEVEVDVETGAVDITRFVLVHDCGRVINPMIVDGQIAGGIAHGIGNALFEWMGFDEEAQPITTNYGEYLLVTATEMPPMDMIHRSSVSPLNELGVKGVGESGVIPTPAAIISAIEDALSPFGARFSKVPLSPIDIIAELAVRR</sequence>
<dbReference type="InterPro" id="IPR016208">
    <property type="entry name" value="Ald_Oxase/xanthine_DH-like"/>
</dbReference>
<keyword evidence="1" id="KW-0500">Molybdenum</keyword>
<evidence type="ECO:0000259" key="3">
    <source>
        <dbReference type="SMART" id="SM01008"/>
    </source>
</evidence>
<dbReference type="PANTHER" id="PTHR11908:SF132">
    <property type="entry name" value="ALDEHYDE OXIDASE 1-RELATED"/>
    <property type="match status" value="1"/>
</dbReference>
<dbReference type="Gene3D" id="3.30.365.10">
    <property type="entry name" value="Aldehyde oxidase/xanthine dehydrogenase, molybdopterin binding domain"/>
    <property type="match status" value="4"/>
</dbReference>
<dbReference type="GO" id="GO:0005506">
    <property type="term" value="F:iron ion binding"/>
    <property type="evidence" value="ECO:0007669"/>
    <property type="project" value="InterPro"/>
</dbReference>
<dbReference type="InterPro" id="IPR000674">
    <property type="entry name" value="Ald_Oxase/Xan_DH_a/b"/>
</dbReference>
<evidence type="ECO:0000256" key="2">
    <source>
        <dbReference type="ARBA" id="ARBA00023002"/>
    </source>
</evidence>
<dbReference type="SUPFAM" id="SSF56003">
    <property type="entry name" value="Molybdenum cofactor-binding domain"/>
    <property type="match status" value="1"/>
</dbReference>
<name>A0A1M5X5H2_9BRAD</name>
<proteinExistence type="predicted"/>
<dbReference type="InterPro" id="IPR046867">
    <property type="entry name" value="AldOxase/xan_DH_MoCoBD2"/>
</dbReference>
<dbReference type="GO" id="GO:0016491">
    <property type="term" value="F:oxidoreductase activity"/>
    <property type="evidence" value="ECO:0007669"/>
    <property type="project" value="UniProtKB-KW"/>
</dbReference>
<dbReference type="EMBL" id="LT670817">
    <property type="protein sequence ID" value="SHH94443.1"/>
    <property type="molecule type" value="Genomic_DNA"/>
</dbReference>
<dbReference type="SUPFAM" id="SSF54665">
    <property type="entry name" value="CO dehydrogenase molybdoprotein N-domain-like"/>
    <property type="match status" value="1"/>
</dbReference>
<keyword evidence="2" id="KW-0560">Oxidoreductase</keyword>
<dbReference type="Pfam" id="PF01315">
    <property type="entry name" value="Ald_Xan_dh_C"/>
    <property type="match status" value="1"/>
</dbReference>
<dbReference type="InterPro" id="IPR036856">
    <property type="entry name" value="Ald_Oxase/Xan_DH_a/b_sf"/>
</dbReference>
<evidence type="ECO:0000256" key="1">
    <source>
        <dbReference type="ARBA" id="ARBA00022505"/>
    </source>
</evidence>
<organism evidence="4 5">
    <name type="scientific">Bradyrhizobium erythrophlei</name>
    <dbReference type="NCBI Taxonomy" id="1437360"/>
    <lineage>
        <taxon>Bacteria</taxon>
        <taxon>Pseudomonadati</taxon>
        <taxon>Pseudomonadota</taxon>
        <taxon>Alphaproteobacteria</taxon>
        <taxon>Hyphomicrobiales</taxon>
        <taxon>Nitrobacteraceae</taxon>
        <taxon>Bradyrhizobium</taxon>
    </lineage>
</organism>
<feature type="domain" description="Aldehyde oxidase/xanthine dehydrogenase a/b hammerhead" evidence="3">
    <location>
        <begin position="22"/>
        <end position="139"/>
    </location>
</feature>
<dbReference type="InterPro" id="IPR008274">
    <property type="entry name" value="AldOxase/xan_DH_MoCoBD1"/>
</dbReference>